<dbReference type="GO" id="GO:0005829">
    <property type="term" value="C:cytosol"/>
    <property type="evidence" value="ECO:0007669"/>
    <property type="project" value="TreeGrafter"/>
</dbReference>
<evidence type="ECO:0000256" key="6">
    <source>
        <dbReference type="RuleBase" id="RU364082"/>
    </source>
</evidence>
<dbReference type="OrthoDB" id="9803892at2"/>
<dbReference type="PANTHER" id="PTHR10491">
    <property type="entry name" value="DTDP-4-DEHYDRORHAMNOSE REDUCTASE"/>
    <property type="match status" value="1"/>
</dbReference>
<comment type="function">
    <text evidence="6">Catalyzes the reduction of dTDP-6-deoxy-L-lyxo-4-hexulose to yield dTDP-L-rhamnose.</text>
</comment>
<dbReference type="EC" id="1.1.1.133" evidence="3 6"/>
<evidence type="ECO:0000313" key="8">
    <source>
        <dbReference type="EMBL" id="SES68948.1"/>
    </source>
</evidence>
<reference evidence="8 9" key="1">
    <citation type="submission" date="2016-10" db="EMBL/GenBank/DDBJ databases">
        <authorList>
            <person name="de Groot N.N."/>
        </authorList>
    </citation>
    <scope>NUCLEOTIDE SEQUENCE [LARGE SCALE GENOMIC DNA]</scope>
    <source>
        <strain evidence="8 9">DSM 19706</strain>
    </source>
</reference>
<sequence>MKVLITGKNGQLGYELSRTVPASIELFTFDSATLDITQLEHVIETINQIQPDIIINAAAYTAVDKAEEDREAAFRVNRDGIKHLSDAAKQVGAKVVHVSTDFVFNGEKNTPYSIEDECFPLGVYGESKRAGELALIESLPESSYIIRTAWVYSSHGNNFVKTMLRLMAQLDKLDVVYDQIGTPTWAKGLALAIWRLIERKDTVPSGIYHWTDAGVTSWYDFAVNIQSLALEKGLLQKAIPISAIPASAYPTSAKRPSFSVLEKTALEQALDIQTTHWQTQLSDMLDELN</sequence>
<dbReference type="FunFam" id="3.40.50.720:FF:000159">
    <property type="entry name" value="dTDP-4-dehydrorhamnose reductase"/>
    <property type="match status" value="1"/>
</dbReference>
<keyword evidence="6" id="KW-0560">Oxidoreductase</keyword>
<dbReference type="NCBIfam" id="TIGR01214">
    <property type="entry name" value="rmlD"/>
    <property type="match status" value="1"/>
</dbReference>
<evidence type="ECO:0000256" key="1">
    <source>
        <dbReference type="ARBA" id="ARBA00004781"/>
    </source>
</evidence>
<organism evidence="8 9">
    <name type="scientific">Thalassotalea agarivorans</name>
    <name type="common">Thalassomonas agarivorans</name>
    <dbReference type="NCBI Taxonomy" id="349064"/>
    <lineage>
        <taxon>Bacteria</taxon>
        <taxon>Pseudomonadati</taxon>
        <taxon>Pseudomonadota</taxon>
        <taxon>Gammaproteobacteria</taxon>
        <taxon>Alteromonadales</taxon>
        <taxon>Colwelliaceae</taxon>
        <taxon>Thalassotalea</taxon>
    </lineage>
</organism>
<keyword evidence="9" id="KW-1185">Reference proteome</keyword>
<dbReference type="Pfam" id="PF04321">
    <property type="entry name" value="RmlD_sub_bind"/>
    <property type="match status" value="1"/>
</dbReference>
<proteinExistence type="inferred from homology"/>
<dbReference type="InterPro" id="IPR036291">
    <property type="entry name" value="NAD(P)-bd_dom_sf"/>
</dbReference>
<evidence type="ECO:0000259" key="7">
    <source>
        <dbReference type="Pfam" id="PF04321"/>
    </source>
</evidence>
<dbReference type="GO" id="GO:0019305">
    <property type="term" value="P:dTDP-rhamnose biosynthetic process"/>
    <property type="evidence" value="ECO:0007669"/>
    <property type="project" value="UniProtKB-UniPathway"/>
</dbReference>
<dbReference type="RefSeq" id="WP_093326973.1">
    <property type="nucleotide sequence ID" value="NZ_AP027363.1"/>
</dbReference>
<evidence type="ECO:0000256" key="2">
    <source>
        <dbReference type="ARBA" id="ARBA00010944"/>
    </source>
</evidence>
<dbReference type="Gene3D" id="3.90.25.10">
    <property type="entry name" value="UDP-galactose 4-epimerase, domain 1"/>
    <property type="match status" value="1"/>
</dbReference>
<dbReference type="UniPathway" id="UPA00124"/>
<comment type="cofactor">
    <cofactor evidence="6">
        <name>Mg(2+)</name>
        <dbReference type="ChEBI" id="CHEBI:18420"/>
    </cofactor>
    <text evidence="6">Binds 1 Mg(2+) ion per monomer.</text>
</comment>
<dbReference type="AlphaFoldDB" id="A0A1H9YIQ6"/>
<evidence type="ECO:0000256" key="4">
    <source>
        <dbReference type="ARBA" id="ARBA00017099"/>
    </source>
</evidence>
<dbReference type="SUPFAM" id="SSF51735">
    <property type="entry name" value="NAD(P)-binding Rossmann-fold domains"/>
    <property type="match status" value="1"/>
</dbReference>
<evidence type="ECO:0000256" key="5">
    <source>
        <dbReference type="ARBA" id="ARBA00048200"/>
    </source>
</evidence>
<dbReference type="InterPro" id="IPR029903">
    <property type="entry name" value="RmlD-like-bd"/>
</dbReference>
<dbReference type="GO" id="GO:0008831">
    <property type="term" value="F:dTDP-4-dehydrorhamnose reductase activity"/>
    <property type="evidence" value="ECO:0007669"/>
    <property type="project" value="UniProtKB-EC"/>
</dbReference>
<dbReference type="Proteomes" id="UP000199308">
    <property type="component" value="Unassembled WGS sequence"/>
</dbReference>
<evidence type="ECO:0000313" key="9">
    <source>
        <dbReference type="Proteomes" id="UP000199308"/>
    </source>
</evidence>
<feature type="domain" description="RmlD-like substrate binding" evidence="7">
    <location>
        <begin position="1"/>
        <end position="288"/>
    </location>
</feature>
<dbReference type="PANTHER" id="PTHR10491:SF4">
    <property type="entry name" value="METHIONINE ADENOSYLTRANSFERASE 2 SUBUNIT BETA"/>
    <property type="match status" value="1"/>
</dbReference>
<accession>A0A1H9YIQ6</accession>
<dbReference type="EMBL" id="FOHK01000001">
    <property type="protein sequence ID" value="SES68948.1"/>
    <property type="molecule type" value="Genomic_DNA"/>
</dbReference>
<dbReference type="Gene3D" id="3.40.50.720">
    <property type="entry name" value="NAD(P)-binding Rossmann-like Domain"/>
    <property type="match status" value="1"/>
</dbReference>
<keyword evidence="6" id="KW-0521">NADP</keyword>
<dbReference type="STRING" id="349064.SAMN05660429_00241"/>
<evidence type="ECO:0000256" key="3">
    <source>
        <dbReference type="ARBA" id="ARBA00012929"/>
    </source>
</evidence>
<comment type="pathway">
    <text evidence="1 6">Carbohydrate biosynthesis; dTDP-L-rhamnose biosynthesis.</text>
</comment>
<comment type="catalytic activity">
    <reaction evidence="5 6">
        <text>dTDP-beta-L-rhamnose + NADP(+) = dTDP-4-dehydro-beta-L-rhamnose + NADPH + H(+)</text>
        <dbReference type="Rhea" id="RHEA:21796"/>
        <dbReference type="ChEBI" id="CHEBI:15378"/>
        <dbReference type="ChEBI" id="CHEBI:57510"/>
        <dbReference type="ChEBI" id="CHEBI:57783"/>
        <dbReference type="ChEBI" id="CHEBI:58349"/>
        <dbReference type="ChEBI" id="CHEBI:62830"/>
        <dbReference type="EC" id="1.1.1.133"/>
    </reaction>
</comment>
<dbReference type="GO" id="GO:0009243">
    <property type="term" value="P:O antigen biosynthetic process"/>
    <property type="evidence" value="ECO:0007669"/>
    <property type="project" value="UniProtKB-UniPathway"/>
</dbReference>
<dbReference type="UniPathway" id="UPA00281"/>
<dbReference type="InterPro" id="IPR005913">
    <property type="entry name" value="dTDP_dehydrorham_reduct"/>
</dbReference>
<gene>
    <name evidence="8" type="ORF">SAMN05660429_00241</name>
</gene>
<dbReference type="CDD" id="cd05254">
    <property type="entry name" value="dTDP_HR_like_SDR_e"/>
    <property type="match status" value="1"/>
</dbReference>
<comment type="similarity">
    <text evidence="2 6">Belongs to the dTDP-4-dehydrorhamnose reductase family.</text>
</comment>
<protein>
    <recommendedName>
        <fullName evidence="4 6">dTDP-4-dehydrorhamnose reductase</fullName>
        <ecNumber evidence="3 6">1.1.1.133</ecNumber>
    </recommendedName>
</protein>
<name>A0A1H9YIQ6_THASX</name>